<dbReference type="RefSeq" id="WP_104914566.1">
    <property type="nucleotide sequence ID" value="NZ_CP026847.1"/>
</dbReference>
<dbReference type="AlphaFoldDB" id="A0A7H1MLT4"/>
<reference evidence="1 2" key="1">
    <citation type="submission" date="2019-08" db="EMBL/GenBank/DDBJ databases">
        <authorList>
            <person name="Chang H.C."/>
            <person name="Mun S.Y."/>
        </authorList>
    </citation>
    <scope>NUCLEOTIDE SEQUENCE [LARGE SCALE GENOMIC DNA]</scope>
    <source>
        <strain evidence="1 2">SK</strain>
    </source>
</reference>
<organism evidence="1 2">
    <name type="scientific">Weissella koreensis</name>
    <dbReference type="NCBI Taxonomy" id="165096"/>
    <lineage>
        <taxon>Bacteria</taxon>
        <taxon>Bacillati</taxon>
        <taxon>Bacillota</taxon>
        <taxon>Bacilli</taxon>
        <taxon>Lactobacillales</taxon>
        <taxon>Lactobacillaceae</taxon>
        <taxon>Weissella</taxon>
    </lineage>
</organism>
<dbReference type="Proteomes" id="UP000516446">
    <property type="component" value="Chromosome"/>
</dbReference>
<accession>A0A7H1MLT4</accession>
<evidence type="ECO:0000313" key="1">
    <source>
        <dbReference type="EMBL" id="QNT64420.1"/>
    </source>
</evidence>
<dbReference type="EMBL" id="CP043431">
    <property type="protein sequence ID" value="QNT64420.1"/>
    <property type="molecule type" value="Genomic_DNA"/>
</dbReference>
<name>A0A7H1MLT4_9LACO</name>
<proteinExistence type="predicted"/>
<keyword evidence="2" id="KW-1185">Reference proteome</keyword>
<evidence type="ECO:0000313" key="2">
    <source>
        <dbReference type="Proteomes" id="UP000516446"/>
    </source>
</evidence>
<sequence>MNNKLYKVLMSQVIELFGWEHIHTIEVLKSEEVLIEISELDPTMVPAFLLGVDKVKINSQVVWINKVEKVTVDSYINLDSSLLGYAVLYKGDIAYESKKDIGVNNNG</sequence>
<protein>
    <submittedName>
        <fullName evidence="1">Uncharacterized protein</fullName>
    </submittedName>
</protein>
<gene>
    <name evidence="1" type="ORF">FY536_03575</name>
</gene>